<accession>A0A2Z7ADU8</accession>
<evidence type="ECO:0000313" key="2">
    <source>
        <dbReference type="Proteomes" id="UP000250235"/>
    </source>
</evidence>
<reference evidence="1 2" key="1">
    <citation type="journal article" date="2015" name="Proc. Natl. Acad. Sci. U.S.A.">
        <title>The resurrection genome of Boea hygrometrica: A blueprint for survival of dehydration.</title>
        <authorList>
            <person name="Xiao L."/>
            <person name="Yang G."/>
            <person name="Zhang L."/>
            <person name="Yang X."/>
            <person name="Zhao S."/>
            <person name="Ji Z."/>
            <person name="Zhou Q."/>
            <person name="Hu M."/>
            <person name="Wang Y."/>
            <person name="Chen M."/>
            <person name="Xu Y."/>
            <person name="Jin H."/>
            <person name="Xiao X."/>
            <person name="Hu G."/>
            <person name="Bao F."/>
            <person name="Hu Y."/>
            <person name="Wan P."/>
            <person name="Li L."/>
            <person name="Deng X."/>
            <person name="Kuang T."/>
            <person name="Xiang C."/>
            <person name="Zhu J.K."/>
            <person name="Oliver M.J."/>
            <person name="He Y."/>
        </authorList>
    </citation>
    <scope>NUCLEOTIDE SEQUENCE [LARGE SCALE GENOMIC DNA]</scope>
    <source>
        <strain evidence="2">cv. XS01</strain>
    </source>
</reference>
<protein>
    <submittedName>
        <fullName evidence="1">Uncharacterized protein</fullName>
    </submittedName>
</protein>
<evidence type="ECO:0000313" key="1">
    <source>
        <dbReference type="EMBL" id="KZV19227.1"/>
    </source>
</evidence>
<sequence>MSFIAVNLPDFRDRFSIKSEYKLCQLKKVKFRFEDLWHRRPGHSGKGQDYSRTVIPSRKGRDYGNIVIPSQRVTDQLTCFMHKEHQRCSDLRIYGTEDPVTQRVTDQLTCFMHKEHQRSSRP</sequence>
<proteinExistence type="predicted"/>
<keyword evidence="2" id="KW-1185">Reference proteome</keyword>
<dbReference type="EMBL" id="KV016751">
    <property type="protein sequence ID" value="KZV19227.1"/>
    <property type="molecule type" value="Genomic_DNA"/>
</dbReference>
<name>A0A2Z7ADU8_9LAMI</name>
<organism evidence="1 2">
    <name type="scientific">Dorcoceras hygrometricum</name>
    <dbReference type="NCBI Taxonomy" id="472368"/>
    <lineage>
        <taxon>Eukaryota</taxon>
        <taxon>Viridiplantae</taxon>
        <taxon>Streptophyta</taxon>
        <taxon>Embryophyta</taxon>
        <taxon>Tracheophyta</taxon>
        <taxon>Spermatophyta</taxon>
        <taxon>Magnoliopsida</taxon>
        <taxon>eudicotyledons</taxon>
        <taxon>Gunneridae</taxon>
        <taxon>Pentapetalae</taxon>
        <taxon>asterids</taxon>
        <taxon>lamiids</taxon>
        <taxon>Lamiales</taxon>
        <taxon>Gesneriaceae</taxon>
        <taxon>Didymocarpoideae</taxon>
        <taxon>Trichosporeae</taxon>
        <taxon>Loxocarpinae</taxon>
        <taxon>Dorcoceras</taxon>
    </lineage>
</organism>
<dbReference type="Proteomes" id="UP000250235">
    <property type="component" value="Unassembled WGS sequence"/>
</dbReference>
<dbReference type="AlphaFoldDB" id="A0A2Z7ADU8"/>
<gene>
    <name evidence="1" type="ORF">F511_38401</name>
</gene>